<organism evidence="1 2">
    <name type="scientific">Sphaerodactylus townsendi</name>
    <dbReference type="NCBI Taxonomy" id="933632"/>
    <lineage>
        <taxon>Eukaryota</taxon>
        <taxon>Metazoa</taxon>
        <taxon>Chordata</taxon>
        <taxon>Craniata</taxon>
        <taxon>Vertebrata</taxon>
        <taxon>Euteleostomi</taxon>
        <taxon>Lepidosauria</taxon>
        <taxon>Squamata</taxon>
        <taxon>Bifurcata</taxon>
        <taxon>Gekkota</taxon>
        <taxon>Sphaerodactylidae</taxon>
        <taxon>Sphaerodactylus</taxon>
    </lineage>
</organism>
<dbReference type="Proteomes" id="UP000827872">
    <property type="component" value="Linkage Group LG08"/>
</dbReference>
<sequence>MRLGLEVDKPCIQFRYANAGASIKLLQFLREQWLHCDPCCSDCGRGIIVEECTLTKDTVCESKTNLGWIAAIIVPLILLPILFIIWKYWYKKDRMPRTRSQDEQETAELKPSIYQDIDLTTHISDIAEEMTLEQVMKFVRKRGLSNPTIERIKLDNIHDASEMKIKLLETWFQENGIKGAYGTLISSLKDLKQYTLAQNIVQKIDLHIQNNANVPVYQNMASLEESCHR</sequence>
<evidence type="ECO:0000313" key="1">
    <source>
        <dbReference type="EMBL" id="KAH8001661.1"/>
    </source>
</evidence>
<reference evidence="1" key="1">
    <citation type="submission" date="2021-08" db="EMBL/GenBank/DDBJ databases">
        <title>The first chromosome-level gecko genome reveals the dynamic sex chromosomes of Neotropical dwarf geckos (Sphaerodactylidae: Sphaerodactylus).</title>
        <authorList>
            <person name="Pinto B.J."/>
            <person name="Keating S.E."/>
            <person name="Gamble T."/>
        </authorList>
    </citation>
    <scope>NUCLEOTIDE SEQUENCE</scope>
    <source>
        <strain evidence="1">TG3544</strain>
    </source>
</reference>
<protein>
    <submittedName>
        <fullName evidence="1">Uncharacterized protein</fullName>
    </submittedName>
</protein>
<proteinExistence type="predicted"/>
<keyword evidence="2" id="KW-1185">Reference proteome</keyword>
<evidence type="ECO:0000313" key="2">
    <source>
        <dbReference type="Proteomes" id="UP000827872"/>
    </source>
</evidence>
<accession>A0ACB8F8Z9</accession>
<name>A0ACB8F8Z9_9SAUR</name>
<comment type="caution">
    <text evidence="1">The sequence shown here is derived from an EMBL/GenBank/DDBJ whole genome shotgun (WGS) entry which is preliminary data.</text>
</comment>
<gene>
    <name evidence="1" type="ORF">K3G42_013631</name>
</gene>
<dbReference type="EMBL" id="CM037621">
    <property type="protein sequence ID" value="KAH8001661.1"/>
    <property type="molecule type" value="Genomic_DNA"/>
</dbReference>